<organism evidence="1 2">
    <name type="scientific">Thiomonas delicata</name>
    <name type="common">Thiomonas cuprina</name>
    <dbReference type="NCBI Taxonomy" id="364030"/>
    <lineage>
        <taxon>Bacteria</taxon>
        <taxon>Pseudomonadati</taxon>
        <taxon>Pseudomonadota</taxon>
        <taxon>Betaproteobacteria</taxon>
        <taxon>Burkholderiales</taxon>
        <taxon>Thiomonas</taxon>
    </lineage>
</organism>
<proteinExistence type="predicted"/>
<dbReference type="InterPro" id="IPR042196">
    <property type="entry name" value="FHIPEP_4"/>
</dbReference>
<dbReference type="EMBL" id="FLMQ01000056">
    <property type="protein sequence ID" value="SBP89457.1"/>
    <property type="molecule type" value="Genomic_DNA"/>
</dbReference>
<name>A0A238D832_THIDL</name>
<dbReference type="Pfam" id="PF00771">
    <property type="entry name" value="FHIPEP"/>
    <property type="match status" value="1"/>
</dbReference>
<sequence>MQRMEAQGASPVLLTVAPLRQFLARLLARTAPRLRVLSYAEVPDQKQVKIISTLGA</sequence>
<protein>
    <recommendedName>
        <fullName evidence="3">Flagellar biosynthesis protein FlhA</fullName>
    </recommendedName>
</protein>
<dbReference type="Proteomes" id="UP000214566">
    <property type="component" value="Unassembled WGS sequence"/>
</dbReference>
<dbReference type="Gene3D" id="3.40.50.12790">
    <property type="entry name" value="FHIPEP family, domain 4"/>
    <property type="match status" value="1"/>
</dbReference>
<evidence type="ECO:0008006" key="3">
    <source>
        <dbReference type="Google" id="ProtNLM"/>
    </source>
</evidence>
<evidence type="ECO:0000313" key="1">
    <source>
        <dbReference type="EMBL" id="SBP89457.1"/>
    </source>
</evidence>
<keyword evidence="2" id="KW-1185">Reference proteome</keyword>
<accession>A0A238D832</accession>
<gene>
    <name evidence="1" type="ORF">THIARS_71077</name>
</gene>
<reference evidence="1 2" key="1">
    <citation type="submission" date="2016-06" db="EMBL/GenBank/DDBJ databases">
        <authorList>
            <person name="Kjaerup R.B."/>
            <person name="Dalgaard T.S."/>
            <person name="Juul-Madsen H.R."/>
        </authorList>
    </citation>
    <scope>NUCLEOTIDE SEQUENCE [LARGE SCALE GENOMIC DNA]</scope>
    <source>
        <strain evidence="1 2">DSM 16361</strain>
    </source>
</reference>
<dbReference type="GO" id="GO:0016020">
    <property type="term" value="C:membrane"/>
    <property type="evidence" value="ECO:0007669"/>
    <property type="project" value="InterPro"/>
</dbReference>
<evidence type="ECO:0000313" key="2">
    <source>
        <dbReference type="Proteomes" id="UP000214566"/>
    </source>
</evidence>
<dbReference type="RefSeq" id="WP_245845938.1">
    <property type="nucleotide sequence ID" value="NZ_LT592171.1"/>
</dbReference>
<dbReference type="InterPro" id="IPR001712">
    <property type="entry name" value="T3SS_FHIPEP"/>
</dbReference>
<dbReference type="AlphaFoldDB" id="A0A238D832"/>
<dbReference type="GO" id="GO:0009306">
    <property type="term" value="P:protein secretion"/>
    <property type="evidence" value="ECO:0007669"/>
    <property type="project" value="InterPro"/>
</dbReference>